<proteinExistence type="predicted"/>
<sequence length="79" mass="9257">MGNTLSKRTRKDKKVNFDSYDMKQIAQSYGSDLRPIREIGVNLNNYIDCYPNFKIWAKTKDISESVEESGHRKEDELLQ</sequence>
<accession>A0A151ASJ8</accession>
<protein>
    <submittedName>
        <fullName evidence="1">Uncharacterized protein</fullName>
    </submittedName>
</protein>
<dbReference type="AlphaFoldDB" id="A0A151ASJ8"/>
<dbReference type="EMBL" id="LTBA01000061">
    <property type="protein sequence ID" value="KYH30628.1"/>
    <property type="molecule type" value="Genomic_DNA"/>
</dbReference>
<gene>
    <name evidence="1" type="ORF">CLTEP_25430</name>
</gene>
<keyword evidence="2" id="KW-1185">Reference proteome</keyword>
<organism evidence="1 2">
    <name type="scientific">Clostridium tepidiprofundi DSM 19306</name>
    <dbReference type="NCBI Taxonomy" id="1121338"/>
    <lineage>
        <taxon>Bacteria</taxon>
        <taxon>Bacillati</taxon>
        <taxon>Bacillota</taxon>
        <taxon>Clostridia</taxon>
        <taxon>Eubacteriales</taxon>
        <taxon>Clostridiaceae</taxon>
        <taxon>Clostridium</taxon>
    </lineage>
</organism>
<name>A0A151ASJ8_9CLOT</name>
<dbReference type="OrthoDB" id="2752887at2"/>
<reference evidence="1 2" key="1">
    <citation type="submission" date="2016-02" db="EMBL/GenBank/DDBJ databases">
        <title>Genome sequence of Clostridium tepidiprofundi DSM 19306.</title>
        <authorList>
            <person name="Poehlein A."/>
            <person name="Daniel R."/>
        </authorList>
    </citation>
    <scope>NUCLEOTIDE SEQUENCE [LARGE SCALE GENOMIC DNA]</scope>
    <source>
        <strain evidence="1 2">DSM 19306</strain>
    </source>
</reference>
<evidence type="ECO:0000313" key="2">
    <source>
        <dbReference type="Proteomes" id="UP000075531"/>
    </source>
</evidence>
<dbReference type="RefSeq" id="WP_066827243.1">
    <property type="nucleotide sequence ID" value="NZ_LTBA01000061.1"/>
</dbReference>
<comment type="caution">
    <text evidence="1">The sequence shown here is derived from an EMBL/GenBank/DDBJ whole genome shotgun (WGS) entry which is preliminary data.</text>
</comment>
<dbReference type="Proteomes" id="UP000075531">
    <property type="component" value="Unassembled WGS sequence"/>
</dbReference>
<dbReference type="PATRIC" id="fig|1121338.3.peg.2643"/>
<evidence type="ECO:0000313" key="1">
    <source>
        <dbReference type="EMBL" id="KYH30628.1"/>
    </source>
</evidence>